<dbReference type="EMBL" id="KI678211">
    <property type="protein sequence ID" value="ETL99972.1"/>
    <property type="molecule type" value="Genomic_DNA"/>
</dbReference>
<accession>W2LR98</accession>
<feature type="region of interest" description="Disordered" evidence="1">
    <location>
        <begin position="75"/>
        <end position="97"/>
    </location>
</feature>
<sequence>MYPHDRATLAWPSIPRKSAEEENHSHVATSARDQSSLDVHGLGTSGVFDPALRFLITGEKLTFACVHACTPSNTTIPASGAAREDSKKSTSTPTLIYTKDGRRRGGTWLCRAKRLDRASQAEQPFAIAEIAGRISLLANLP</sequence>
<name>W2LR98_PHYNI</name>
<gene>
    <name evidence="2" type="ORF">L917_03267</name>
</gene>
<evidence type="ECO:0000313" key="2">
    <source>
        <dbReference type="EMBL" id="ETL99972.1"/>
    </source>
</evidence>
<reference evidence="2" key="1">
    <citation type="submission" date="2013-11" db="EMBL/GenBank/DDBJ databases">
        <title>The Genome Sequence of Phytophthora parasitica CHvinca01.</title>
        <authorList>
            <consortium name="The Broad Institute Genomics Platform"/>
            <person name="Russ C."/>
            <person name="Tyler B."/>
            <person name="Panabieres F."/>
            <person name="Shan W."/>
            <person name="Tripathy S."/>
            <person name="Grunwald N."/>
            <person name="Machado M."/>
            <person name="Johnson C.S."/>
            <person name="Arredondo F."/>
            <person name="Hong C."/>
            <person name="Coffey M."/>
            <person name="Young S.K."/>
            <person name="Zeng Q."/>
            <person name="Gargeya S."/>
            <person name="Fitzgerald M."/>
            <person name="Abouelleil A."/>
            <person name="Alvarado L."/>
            <person name="Chapman S.B."/>
            <person name="Gainer-Dewar J."/>
            <person name="Goldberg J."/>
            <person name="Griggs A."/>
            <person name="Gujja S."/>
            <person name="Hansen M."/>
            <person name="Howarth C."/>
            <person name="Imamovic A."/>
            <person name="Ireland A."/>
            <person name="Larimer J."/>
            <person name="McCowan C."/>
            <person name="Murphy C."/>
            <person name="Pearson M."/>
            <person name="Poon T.W."/>
            <person name="Priest M."/>
            <person name="Roberts A."/>
            <person name="Saif S."/>
            <person name="Shea T."/>
            <person name="Sykes S."/>
            <person name="Wortman J."/>
            <person name="Nusbaum C."/>
            <person name="Birren B."/>
        </authorList>
    </citation>
    <scope>NUCLEOTIDE SEQUENCE [LARGE SCALE GENOMIC DNA]</scope>
    <source>
        <strain evidence="2">CHvinca01</strain>
    </source>
</reference>
<dbReference type="Proteomes" id="UP000054423">
    <property type="component" value="Unassembled WGS sequence"/>
</dbReference>
<feature type="region of interest" description="Disordered" evidence="1">
    <location>
        <begin position="1"/>
        <end position="32"/>
    </location>
</feature>
<proteinExistence type="predicted"/>
<dbReference type="AlphaFoldDB" id="W2LR98"/>
<evidence type="ECO:0000256" key="1">
    <source>
        <dbReference type="SAM" id="MobiDB-lite"/>
    </source>
</evidence>
<protein>
    <submittedName>
        <fullName evidence="2">Uncharacterized protein</fullName>
    </submittedName>
</protein>
<organism evidence="2">
    <name type="scientific">Phytophthora nicotianae</name>
    <name type="common">Potato buckeye rot agent</name>
    <name type="synonym">Phytophthora parasitica</name>
    <dbReference type="NCBI Taxonomy" id="4792"/>
    <lineage>
        <taxon>Eukaryota</taxon>
        <taxon>Sar</taxon>
        <taxon>Stramenopiles</taxon>
        <taxon>Oomycota</taxon>
        <taxon>Peronosporomycetes</taxon>
        <taxon>Peronosporales</taxon>
        <taxon>Peronosporaceae</taxon>
        <taxon>Phytophthora</taxon>
    </lineage>
</organism>